<dbReference type="GeneID" id="67212241"/>
<dbReference type="Proteomes" id="UP001589595">
    <property type="component" value="Unassembled WGS sequence"/>
</dbReference>
<proteinExistence type="predicted"/>
<feature type="region of interest" description="Disordered" evidence="1">
    <location>
        <begin position="100"/>
        <end position="130"/>
    </location>
</feature>
<dbReference type="InterPro" id="IPR055768">
    <property type="entry name" value="DUF7344"/>
</dbReference>
<reference evidence="3" key="1">
    <citation type="submission" date="2024-09" db="EMBL/GenBank/DDBJ databases">
        <authorList>
            <person name="Sun Q."/>
        </authorList>
    </citation>
    <scope>NUCLEOTIDE SEQUENCE [LARGE SCALE GENOMIC DNA]</scope>
    <source>
        <strain evidence="3">JCM 31273</strain>
    </source>
</reference>
<protein>
    <submittedName>
        <fullName evidence="3">ArsR family transcriptional regulator</fullName>
    </submittedName>
</protein>
<dbReference type="EMBL" id="JBHMAJ010000001">
    <property type="protein sequence ID" value="MFB9822909.1"/>
    <property type="molecule type" value="Genomic_DNA"/>
</dbReference>
<evidence type="ECO:0000259" key="2">
    <source>
        <dbReference type="Pfam" id="PF24035"/>
    </source>
</evidence>
<evidence type="ECO:0000313" key="3">
    <source>
        <dbReference type="EMBL" id="MFB9822909.1"/>
    </source>
</evidence>
<gene>
    <name evidence="3" type="ORF">ACFFOL_01735</name>
</gene>
<dbReference type="RefSeq" id="WP_225935142.1">
    <property type="nucleotide sequence ID" value="NZ_CP082286.1"/>
</dbReference>
<keyword evidence="4" id="KW-1185">Reference proteome</keyword>
<dbReference type="Pfam" id="PF24035">
    <property type="entry name" value="DUF7344"/>
    <property type="match status" value="1"/>
</dbReference>
<name>A0ABD5MJ50_9EURY</name>
<organism evidence="3 4">
    <name type="scientific">Halobaculum roseum</name>
    <dbReference type="NCBI Taxonomy" id="2175149"/>
    <lineage>
        <taxon>Archaea</taxon>
        <taxon>Methanobacteriati</taxon>
        <taxon>Methanobacteriota</taxon>
        <taxon>Stenosarchaea group</taxon>
        <taxon>Halobacteria</taxon>
        <taxon>Halobacteriales</taxon>
        <taxon>Haloferacaceae</taxon>
        <taxon>Halobaculum</taxon>
    </lineage>
</organism>
<evidence type="ECO:0000256" key="1">
    <source>
        <dbReference type="SAM" id="MobiDB-lite"/>
    </source>
</evidence>
<comment type="caution">
    <text evidence="3">The sequence shown here is derived from an EMBL/GenBank/DDBJ whole genome shotgun (WGS) entry which is preliminary data.</text>
</comment>
<sequence length="130" mass="14069">MTNESVDQRKGGQVESTVTLADDALYRGLASTQRRRVLAILQDEGPDGTSVDELATLLCGWEATETGTMATPRERDRLLVALTHVHLPQLDTIGLVEYDPASGTVRPRPLDPEVEELVGRSAAAESSRQA</sequence>
<accession>A0ABD5MJ50</accession>
<evidence type="ECO:0000313" key="4">
    <source>
        <dbReference type="Proteomes" id="UP001589595"/>
    </source>
</evidence>
<dbReference type="AlphaFoldDB" id="A0ABD5MJ50"/>
<feature type="domain" description="DUF7344" evidence="2">
    <location>
        <begin position="29"/>
        <end position="106"/>
    </location>
</feature>